<dbReference type="Pfam" id="PF00535">
    <property type="entry name" value="Glycos_transf_2"/>
    <property type="match status" value="1"/>
</dbReference>
<feature type="transmembrane region" description="Helical" evidence="7">
    <location>
        <begin position="26"/>
        <end position="43"/>
    </location>
</feature>
<evidence type="ECO:0000259" key="9">
    <source>
        <dbReference type="Pfam" id="PF13632"/>
    </source>
</evidence>
<evidence type="ECO:0000256" key="1">
    <source>
        <dbReference type="ARBA" id="ARBA00004141"/>
    </source>
</evidence>
<feature type="transmembrane region" description="Helical" evidence="7">
    <location>
        <begin position="411"/>
        <end position="438"/>
    </location>
</feature>
<accession>A0A058ZKY8</accession>
<dbReference type="Pfam" id="PF13632">
    <property type="entry name" value="Glyco_trans_2_3"/>
    <property type="match status" value="1"/>
</dbReference>
<evidence type="ECO:0000256" key="6">
    <source>
        <dbReference type="ARBA" id="ARBA00023136"/>
    </source>
</evidence>
<feature type="domain" description="Glycosyltransferase 2-like" evidence="9">
    <location>
        <begin position="276"/>
        <end position="438"/>
    </location>
</feature>
<evidence type="ECO:0000256" key="3">
    <source>
        <dbReference type="ARBA" id="ARBA00022679"/>
    </source>
</evidence>
<dbReference type="RefSeq" id="WP_081806460.1">
    <property type="nucleotide sequence ID" value="NZ_AQQY01000004.1"/>
</dbReference>
<dbReference type="InterPro" id="IPR001173">
    <property type="entry name" value="Glyco_trans_2-like"/>
</dbReference>
<dbReference type="CDD" id="cd06421">
    <property type="entry name" value="CESA_CelA_like"/>
    <property type="match status" value="1"/>
</dbReference>
<dbReference type="PANTHER" id="PTHR43867">
    <property type="entry name" value="CELLULOSE SYNTHASE CATALYTIC SUBUNIT A [UDP-FORMING]"/>
    <property type="match status" value="1"/>
</dbReference>
<feature type="transmembrane region" description="Helical" evidence="7">
    <location>
        <begin position="552"/>
        <end position="576"/>
    </location>
</feature>
<keyword evidence="4 7" id="KW-0812">Transmembrane</keyword>
<sequence>MRNDYFTRYDGVEPPDFTPMSKRRTLVWQGLAGATVGLGLWYLQWRWTQSLNPDALTFSIVVALVETLFFIGTLIFYFDIWQEQDTPAKPAPQTRKDAALDDTDDPISVDIFLTTFDEAPEVVEPSITDAQALRHPAGVRIKIHVLDDGNRPEFAQMSERLGVNYISRNNNLGFKAGNLRNALFQTSGDFVVILDADTRVFPGLLENTLGYFRDPKVAWVQTPHWFYDIPQGQEWGAWLHAKFGARAGWLAKPLKMVSGMEHVGRDPFLSDPALFFDVIQRRRNRHGASFCCGAGSIHRREAVFRAALCRKGEDLSKLSARLTCAAPNAAVELQPFRFHVSEDIYTSMLLQSDAQAGWKSVYHPQVECRMLSPWSLKAWATQRLKYAGGTFDIMLHDNPLRHRGMPWQTKLHYAATFWSYLSALWAPVLLLAPAISLFTGMAPVAAYSVDFFSHFLPVLLVGELAMLAACKTHNIHAGRLSALATLPIQLRALWLVLLGRKPKFPTTPKTPILSDGLRFVAPNIALLLVMLAAAVYGGLATFQHWPGHSVSLLVVNLFWLGWNALAVGRFVLSVLWNPQTELSVNSHPIPQEGELPNALSGKTV</sequence>
<comment type="caution">
    <text evidence="10">The sequence shown here is derived from an EMBL/GenBank/DDBJ whole genome shotgun (WGS) entry which is preliminary data.</text>
</comment>
<dbReference type="GO" id="GO:0016758">
    <property type="term" value="F:hexosyltransferase activity"/>
    <property type="evidence" value="ECO:0007669"/>
    <property type="project" value="TreeGrafter"/>
</dbReference>
<feature type="transmembrane region" description="Helical" evidence="7">
    <location>
        <begin position="444"/>
        <end position="468"/>
    </location>
</feature>
<feature type="transmembrane region" description="Helical" evidence="7">
    <location>
        <begin position="55"/>
        <end position="78"/>
    </location>
</feature>
<evidence type="ECO:0000313" key="10">
    <source>
        <dbReference type="EMBL" id="KCV82264.1"/>
    </source>
</evidence>
<dbReference type="AlphaFoldDB" id="A0A058ZKY8"/>
<evidence type="ECO:0000256" key="5">
    <source>
        <dbReference type="ARBA" id="ARBA00022989"/>
    </source>
</evidence>
<dbReference type="PANTHER" id="PTHR43867:SF2">
    <property type="entry name" value="CELLULOSE SYNTHASE CATALYTIC SUBUNIT A [UDP-FORMING]"/>
    <property type="match status" value="1"/>
</dbReference>
<dbReference type="InterPro" id="IPR029044">
    <property type="entry name" value="Nucleotide-diphossugar_trans"/>
</dbReference>
<dbReference type="GO" id="GO:0005886">
    <property type="term" value="C:plasma membrane"/>
    <property type="evidence" value="ECO:0007669"/>
    <property type="project" value="TreeGrafter"/>
</dbReference>
<dbReference type="Gene3D" id="3.90.550.10">
    <property type="entry name" value="Spore Coat Polysaccharide Biosynthesis Protein SpsA, Chain A"/>
    <property type="match status" value="1"/>
</dbReference>
<dbReference type="SUPFAM" id="SSF53448">
    <property type="entry name" value="Nucleotide-diphospho-sugar transferases"/>
    <property type="match status" value="1"/>
</dbReference>
<gene>
    <name evidence="10" type="ORF">ATO10_07737</name>
</gene>
<keyword evidence="2" id="KW-0328">Glycosyltransferase</keyword>
<dbReference type="EMBL" id="AQQY01000004">
    <property type="protein sequence ID" value="KCV82264.1"/>
    <property type="molecule type" value="Genomic_DNA"/>
</dbReference>
<dbReference type="InterPro" id="IPR050321">
    <property type="entry name" value="Glycosyltr_2/OpgH_subfam"/>
</dbReference>
<dbReference type="eggNOG" id="COG1215">
    <property type="taxonomic scope" value="Bacteria"/>
</dbReference>
<evidence type="ECO:0000313" key="11">
    <source>
        <dbReference type="Proteomes" id="UP000024836"/>
    </source>
</evidence>
<evidence type="ECO:0000256" key="2">
    <source>
        <dbReference type="ARBA" id="ARBA00022676"/>
    </source>
</evidence>
<dbReference type="OrthoDB" id="9806824at2"/>
<evidence type="ECO:0000256" key="7">
    <source>
        <dbReference type="SAM" id="Phobius"/>
    </source>
</evidence>
<feature type="transmembrane region" description="Helical" evidence="7">
    <location>
        <begin position="519"/>
        <end position="540"/>
    </location>
</feature>
<evidence type="ECO:0000256" key="4">
    <source>
        <dbReference type="ARBA" id="ARBA00022692"/>
    </source>
</evidence>
<dbReference type="PATRIC" id="fig|1461693.3.peg.1576"/>
<comment type="subcellular location">
    <subcellularLocation>
        <location evidence="1">Membrane</location>
        <topology evidence="1">Multi-pass membrane protein</topology>
    </subcellularLocation>
</comment>
<reference evidence="10 11" key="1">
    <citation type="submission" date="2013-04" db="EMBL/GenBank/DDBJ databases">
        <title>Shimia sp. 22II-S11-Z10 Genome Sequencing.</title>
        <authorList>
            <person name="Lai Q."/>
            <person name="Li G."/>
            <person name="Shao Z."/>
        </authorList>
    </citation>
    <scope>NUCLEOTIDE SEQUENCE [LARGE SCALE GENOMIC DNA]</scope>
    <source>
        <strain evidence="11">22II-S11-Z10</strain>
    </source>
</reference>
<dbReference type="Proteomes" id="UP000024836">
    <property type="component" value="Unassembled WGS sequence"/>
</dbReference>
<organism evidence="10 11">
    <name type="scientific">Actibacterium atlanticum</name>
    <dbReference type="NCBI Taxonomy" id="1461693"/>
    <lineage>
        <taxon>Bacteria</taxon>
        <taxon>Pseudomonadati</taxon>
        <taxon>Pseudomonadota</taxon>
        <taxon>Alphaproteobacteria</taxon>
        <taxon>Rhodobacterales</taxon>
        <taxon>Roseobacteraceae</taxon>
        <taxon>Actibacterium</taxon>
    </lineage>
</organism>
<keyword evidence="6 7" id="KW-0472">Membrane</keyword>
<keyword evidence="11" id="KW-1185">Reference proteome</keyword>
<name>A0A058ZKY8_9RHOB</name>
<dbReference type="STRING" id="1461693.ATO10_07737"/>
<proteinExistence type="predicted"/>
<keyword evidence="5 7" id="KW-1133">Transmembrane helix</keyword>
<keyword evidence="3" id="KW-0808">Transferase</keyword>
<evidence type="ECO:0000259" key="8">
    <source>
        <dbReference type="Pfam" id="PF00535"/>
    </source>
</evidence>
<protein>
    <submittedName>
        <fullName evidence="10">Cellulose synthase</fullName>
    </submittedName>
</protein>
<feature type="domain" description="Glycosyltransferase 2-like" evidence="8">
    <location>
        <begin position="111"/>
        <end position="256"/>
    </location>
</feature>